<sequence length="301" mass="35030">ANLIEALRELHNVEKTKSNSDIFTFEQLKDAWQRHYNTEFPFSYAMDLEYACARDLRDCLFAYQADGQYLYSFSPEAIQSKAHLQTSTPEMALLASRKYLCGEELLWDLYQTKLQTEMSKESIADRMALHAKDPDLVSTPVFISLSTLNQYLCSHLHIDFINDWCGFVVQRFGAFLSLAPSPNPDLAFIFKNVDLLFERCRWLKGIKTNHLHRSFAFERECILAALTQLGGHCNVTKLDDFLRTHKIDFQHHNLWHYLNQVYSTDLQLYFSKESGSDNQCLVSLRKQVPKALAVERRFYSL</sequence>
<accession>X6NPA7</accession>
<feature type="non-terminal residue" evidence="1">
    <location>
        <position position="1"/>
    </location>
</feature>
<organism evidence="1 2">
    <name type="scientific">Reticulomyxa filosa</name>
    <dbReference type="NCBI Taxonomy" id="46433"/>
    <lineage>
        <taxon>Eukaryota</taxon>
        <taxon>Sar</taxon>
        <taxon>Rhizaria</taxon>
        <taxon>Retaria</taxon>
        <taxon>Foraminifera</taxon>
        <taxon>Monothalamids</taxon>
        <taxon>Reticulomyxidae</taxon>
        <taxon>Reticulomyxa</taxon>
    </lineage>
</organism>
<reference evidence="1 2" key="1">
    <citation type="journal article" date="2013" name="Curr. Biol.">
        <title>The Genome of the Foraminiferan Reticulomyxa filosa.</title>
        <authorList>
            <person name="Glockner G."/>
            <person name="Hulsmann N."/>
            <person name="Schleicher M."/>
            <person name="Noegel A.A."/>
            <person name="Eichinger L."/>
            <person name="Gallinger C."/>
            <person name="Pawlowski J."/>
            <person name="Sierra R."/>
            <person name="Euteneuer U."/>
            <person name="Pillet L."/>
            <person name="Moustafa A."/>
            <person name="Platzer M."/>
            <person name="Groth M."/>
            <person name="Szafranski K."/>
            <person name="Schliwa M."/>
        </authorList>
    </citation>
    <scope>NUCLEOTIDE SEQUENCE [LARGE SCALE GENOMIC DNA]</scope>
</reference>
<name>X6NPA7_RETFI</name>
<dbReference type="EMBL" id="ASPP01006857">
    <property type="protein sequence ID" value="ETO28115.1"/>
    <property type="molecule type" value="Genomic_DNA"/>
</dbReference>
<proteinExistence type="predicted"/>
<dbReference type="Proteomes" id="UP000023152">
    <property type="component" value="Unassembled WGS sequence"/>
</dbReference>
<evidence type="ECO:0000313" key="1">
    <source>
        <dbReference type="EMBL" id="ETO28115.1"/>
    </source>
</evidence>
<gene>
    <name evidence="1" type="ORF">RFI_09019</name>
</gene>
<evidence type="ECO:0000313" key="2">
    <source>
        <dbReference type="Proteomes" id="UP000023152"/>
    </source>
</evidence>
<dbReference type="AlphaFoldDB" id="X6NPA7"/>
<protein>
    <submittedName>
        <fullName evidence="1">Uncharacterized protein</fullName>
    </submittedName>
</protein>
<comment type="caution">
    <text evidence="1">The sequence shown here is derived from an EMBL/GenBank/DDBJ whole genome shotgun (WGS) entry which is preliminary data.</text>
</comment>
<keyword evidence="2" id="KW-1185">Reference proteome</keyword>